<dbReference type="InterPro" id="IPR039905">
    <property type="entry name" value="CD2BP2/Lin1"/>
</dbReference>
<dbReference type="InParanoid" id="A0A4Q1BP79"/>
<keyword evidence="3" id="KW-1185">Reference proteome</keyword>
<dbReference type="OrthoDB" id="331341at2759"/>
<feature type="compositionally biased region" description="Acidic residues" evidence="1">
    <location>
        <begin position="81"/>
        <end position="95"/>
    </location>
</feature>
<feature type="region of interest" description="Disordered" evidence="1">
    <location>
        <begin position="195"/>
        <end position="223"/>
    </location>
</feature>
<feature type="region of interest" description="Disordered" evidence="1">
    <location>
        <begin position="319"/>
        <end position="339"/>
    </location>
</feature>
<proteinExistence type="predicted"/>
<dbReference type="Proteomes" id="UP000289152">
    <property type="component" value="Unassembled WGS sequence"/>
</dbReference>
<feature type="compositionally biased region" description="Low complexity" evidence="1">
    <location>
        <begin position="22"/>
        <end position="32"/>
    </location>
</feature>
<name>A0A4Q1BP79_TREME</name>
<comment type="caution">
    <text evidence="2">The sequence shown here is derived from an EMBL/GenBank/DDBJ whole genome shotgun (WGS) entry which is preliminary data.</text>
</comment>
<dbReference type="STRING" id="5217.A0A4Q1BP79"/>
<dbReference type="VEuPathDB" id="FungiDB:TREMEDRAFT_67751"/>
<dbReference type="FunCoup" id="A0A4Q1BP79">
    <property type="interactions" value="583"/>
</dbReference>
<accession>A0A4Q1BP79</accession>
<evidence type="ECO:0000313" key="2">
    <source>
        <dbReference type="EMBL" id="RXK39694.1"/>
    </source>
</evidence>
<feature type="compositionally biased region" description="Low complexity" evidence="1">
    <location>
        <begin position="321"/>
        <end position="332"/>
    </location>
</feature>
<dbReference type="PANTHER" id="PTHR13138">
    <property type="entry name" value="PROTEIN LIN1"/>
    <property type="match status" value="1"/>
</dbReference>
<sequence>MPAKRGDSAPGPSSQPKRTRFASPSPGASSLSPDDDGLEADLPEKERKRGPQHIGNSGYDSDSSADDEGVVPSRRPKPKDDDDMDMFADEPASDGEDNKPKPKEFMELGDVEGQEFDDENEDEEEKRAAKRKEGLDGDMGFTITPFNMKQEMQEGKFTADGDEYVENDQDKGEKHDIWLADVAEEDIEKVRKAHEEREKWEREKEAKEAGIGEDPNERRKKEEGLLKDAVGLMERGETVLEALQRLGKEVQKEEQRQAKKKSWTERQKERKAMMAKDEEENDPTHTSNPFTNLSNVISGLTALGQLDVYSLSKESIQRMLPSSSTNGSSNPPRVAPPQDDRQFQYRFSLAYMRNLPEAQRPVERELFGPFAIQQLRQWRGTGFFGGPECENVELRQMGTEKWGTWSEIVQI</sequence>
<feature type="region of interest" description="Disordered" evidence="1">
    <location>
        <begin position="1"/>
        <end position="143"/>
    </location>
</feature>
<dbReference type="AlphaFoldDB" id="A0A4Q1BP79"/>
<reference evidence="2 3" key="1">
    <citation type="submission" date="2016-06" db="EMBL/GenBank/DDBJ databases">
        <title>Evolution of pathogenesis and genome organization in the Tremellales.</title>
        <authorList>
            <person name="Cuomo C."/>
            <person name="Litvintseva A."/>
            <person name="Heitman J."/>
            <person name="Chen Y."/>
            <person name="Sun S."/>
            <person name="Springer D."/>
            <person name="Dromer F."/>
            <person name="Young S."/>
            <person name="Zeng Q."/>
            <person name="Chapman S."/>
            <person name="Gujja S."/>
            <person name="Saif S."/>
            <person name="Birren B."/>
        </authorList>
    </citation>
    <scope>NUCLEOTIDE SEQUENCE [LARGE SCALE GENOMIC DNA]</scope>
    <source>
        <strain evidence="2 3">ATCC 28783</strain>
    </source>
</reference>
<feature type="region of interest" description="Disordered" evidence="1">
    <location>
        <begin position="247"/>
        <end position="290"/>
    </location>
</feature>
<evidence type="ECO:0000313" key="3">
    <source>
        <dbReference type="Proteomes" id="UP000289152"/>
    </source>
</evidence>
<evidence type="ECO:0008006" key="4">
    <source>
        <dbReference type="Google" id="ProtNLM"/>
    </source>
</evidence>
<dbReference type="GO" id="GO:0005682">
    <property type="term" value="C:U5 snRNP"/>
    <property type="evidence" value="ECO:0007669"/>
    <property type="project" value="InterPro"/>
</dbReference>
<gene>
    <name evidence="2" type="ORF">M231_03049</name>
</gene>
<evidence type="ECO:0000256" key="1">
    <source>
        <dbReference type="SAM" id="MobiDB-lite"/>
    </source>
</evidence>
<protein>
    <recommendedName>
        <fullName evidence="4">CD2 antigen cytoplasmic tail-binding protein 2</fullName>
    </recommendedName>
</protein>
<dbReference type="EMBL" id="SDIL01000028">
    <property type="protein sequence ID" value="RXK39694.1"/>
    <property type="molecule type" value="Genomic_DNA"/>
</dbReference>
<dbReference type="PANTHER" id="PTHR13138:SF3">
    <property type="entry name" value="CD2 ANTIGEN CYTOPLASMIC TAIL-BINDING PROTEIN 2"/>
    <property type="match status" value="1"/>
</dbReference>
<feature type="compositionally biased region" description="Acidic residues" evidence="1">
    <location>
        <begin position="107"/>
        <end position="124"/>
    </location>
</feature>
<organism evidence="2 3">
    <name type="scientific">Tremella mesenterica</name>
    <name type="common">Jelly fungus</name>
    <dbReference type="NCBI Taxonomy" id="5217"/>
    <lineage>
        <taxon>Eukaryota</taxon>
        <taxon>Fungi</taxon>
        <taxon>Dikarya</taxon>
        <taxon>Basidiomycota</taxon>
        <taxon>Agaricomycotina</taxon>
        <taxon>Tremellomycetes</taxon>
        <taxon>Tremellales</taxon>
        <taxon>Tremellaceae</taxon>
        <taxon>Tremella</taxon>
    </lineage>
</organism>
<feature type="compositionally biased region" description="Basic and acidic residues" evidence="1">
    <location>
        <begin position="125"/>
        <end position="135"/>
    </location>
</feature>
<feature type="compositionally biased region" description="Basic and acidic residues" evidence="1">
    <location>
        <begin position="96"/>
        <end position="106"/>
    </location>
</feature>
<feature type="compositionally biased region" description="Basic and acidic residues" evidence="1">
    <location>
        <begin position="247"/>
        <end position="276"/>
    </location>
</feature>